<dbReference type="AlphaFoldDB" id="A0A0S8G6D9"/>
<dbReference type="NCBIfam" id="TIGR01376">
    <property type="entry name" value="POMP_repeat"/>
    <property type="match status" value="1"/>
</dbReference>
<evidence type="ECO:0000313" key="9">
    <source>
        <dbReference type="Proteomes" id="UP000051717"/>
    </source>
</evidence>
<protein>
    <recommendedName>
        <fullName evidence="10">Right handed beta helix domain-containing protein</fullName>
    </recommendedName>
</protein>
<dbReference type="PANTHER" id="PTHR11319">
    <property type="entry name" value="G PROTEIN-COUPLED RECEPTOR-RELATED"/>
    <property type="match status" value="1"/>
</dbReference>
<evidence type="ECO:0000256" key="1">
    <source>
        <dbReference type="ARBA" id="ARBA00004196"/>
    </source>
</evidence>
<dbReference type="GO" id="GO:0005576">
    <property type="term" value="C:extracellular region"/>
    <property type="evidence" value="ECO:0007669"/>
    <property type="project" value="UniProtKB-SubCell"/>
</dbReference>
<keyword evidence="4" id="KW-0964">Secreted</keyword>
<dbReference type="InterPro" id="IPR011050">
    <property type="entry name" value="Pectin_lyase_fold/virulence"/>
</dbReference>
<dbReference type="EMBL" id="LJUI01000071">
    <property type="protein sequence ID" value="KPK68517.1"/>
    <property type="molecule type" value="Genomic_DNA"/>
</dbReference>
<keyword evidence="6" id="KW-0472">Membrane</keyword>
<reference evidence="8 9" key="1">
    <citation type="journal article" date="2015" name="Microbiome">
        <title>Genomic resolution of linkages in carbon, nitrogen, and sulfur cycling among widespread estuary sediment bacteria.</title>
        <authorList>
            <person name="Baker B.J."/>
            <person name="Lazar C.S."/>
            <person name="Teske A.P."/>
            <person name="Dick G.J."/>
        </authorList>
    </citation>
    <scope>NUCLEOTIDE SEQUENCE [LARGE SCALE GENOMIC DNA]</scope>
    <source>
        <strain evidence="8">SM23_40</strain>
    </source>
</reference>
<dbReference type="SUPFAM" id="SSF51126">
    <property type="entry name" value="Pectin lyase-like"/>
    <property type="match status" value="1"/>
</dbReference>
<gene>
    <name evidence="8" type="ORF">AMJ82_08025</name>
</gene>
<comment type="subcellular location">
    <subcellularLocation>
        <location evidence="1">Cell envelope</location>
    </subcellularLocation>
    <subcellularLocation>
        <location evidence="2">Cell outer membrane</location>
    </subcellularLocation>
    <subcellularLocation>
        <location evidence="3">Secreted</location>
    </subcellularLocation>
</comment>
<evidence type="ECO:0000256" key="4">
    <source>
        <dbReference type="ARBA" id="ARBA00022525"/>
    </source>
</evidence>
<dbReference type="Proteomes" id="UP000051717">
    <property type="component" value="Unassembled WGS sequence"/>
</dbReference>
<dbReference type="InterPro" id="IPR012334">
    <property type="entry name" value="Pectin_lyas_fold"/>
</dbReference>
<evidence type="ECO:0000313" key="8">
    <source>
        <dbReference type="EMBL" id="KPK68517.1"/>
    </source>
</evidence>
<evidence type="ECO:0000256" key="2">
    <source>
        <dbReference type="ARBA" id="ARBA00004442"/>
    </source>
</evidence>
<dbReference type="GO" id="GO:0009279">
    <property type="term" value="C:cell outer membrane"/>
    <property type="evidence" value="ECO:0007669"/>
    <property type="project" value="UniProtKB-SubCell"/>
</dbReference>
<dbReference type="Gene3D" id="2.160.20.10">
    <property type="entry name" value="Single-stranded right-handed beta-helix, Pectin lyase-like"/>
    <property type="match status" value="2"/>
</dbReference>
<sequence length="523" mass="54815">MEQMMYGDTILVAPGVYHEHDIAVRNGVYLTSEAGPEVTCIRAHGFGRVLYCEGSDSITVIEGFMIRGGSPASPDSFGGGILCIDASPTIRNNIIMKNTVFHAAPGTMSGGGIACLGGSPSIIANQIRWNGAFESGGGIYVGVGAAPLIVENAVRGNHSTCRGGGIAVEEGSAIIRDNVISNNAAVLGGGASIVRSTSVLIERNGFAENVSPVDRGGGMGITDTSSVTLILNKFVANSARNGGGLYSDATSTVIVNGTVFTDNRVGQRGGAIFSQGNLNLDASRISHNASGSSIGGVVCAGGNHIHNCVLYENDGDAVYNWLPVLDDVDATGNWWGDSTGPYHQLSNPRGQGESVGSHIDFDPWELEAPPLVLLDLFPTSTVLLRGEELTYAAQMSNITEEDHEGLFAAAVRIPEGPLVPALTPTQFVAPADSFVTLEVSHLVPQGAPLGTYLYIGKIGTSMSSIWDSASFSFDVVNGTFLGSTFHTEAQSDVLTQTLSPGGCLPFDWQEEMPRTWREEGISE</sequence>
<evidence type="ECO:0000256" key="3">
    <source>
        <dbReference type="ARBA" id="ARBA00004613"/>
    </source>
</evidence>
<name>A0A0S8G6D9_UNCT6</name>
<comment type="caution">
    <text evidence="8">The sequence shown here is derived from an EMBL/GenBank/DDBJ whole genome shotgun (WGS) entry which is preliminary data.</text>
</comment>
<evidence type="ECO:0008006" key="10">
    <source>
        <dbReference type="Google" id="ProtNLM"/>
    </source>
</evidence>
<evidence type="ECO:0000256" key="7">
    <source>
        <dbReference type="ARBA" id="ARBA00023237"/>
    </source>
</evidence>
<keyword evidence="7" id="KW-0998">Cell outer membrane</keyword>
<dbReference type="InterPro" id="IPR003368">
    <property type="entry name" value="POMP_repeat"/>
</dbReference>
<evidence type="ECO:0000256" key="5">
    <source>
        <dbReference type="ARBA" id="ARBA00022729"/>
    </source>
</evidence>
<dbReference type="PANTHER" id="PTHR11319:SF35">
    <property type="entry name" value="OUTER MEMBRANE PROTEIN PMPC-RELATED"/>
    <property type="match status" value="1"/>
</dbReference>
<accession>A0A0S8G6D9</accession>
<keyword evidence="5" id="KW-0732">Signal</keyword>
<organism evidence="8 9">
    <name type="scientific">candidate division TA06 bacterium SM23_40</name>
    <dbReference type="NCBI Taxonomy" id="1703774"/>
    <lineage>
        <taxon>Bacteria</taxon>
        <taxon>Bacteria division TA06</taxon>
    </lineage>
</organism>
<evidence type="ECO:0000256" key="6">
    <source>
        <dbReference type="ARBA" id="ARBA00023136"/>
    </source>
</evidence>
<proteinExistence type="predicted"/>